<dbReference type="PIRSF" id="PIRSF001480">
    <property type="entry name" value="Mannose-6-phosphate_isomerase"/>
    <property type="match status" value="1"/>
</dbReference>
<dbReference type="GO" id="GO:0009298">
    <property type="term" value="P:GDP-mannose biosynthetic process"/>
    <property type="evidence" value="ECO:0007669"/>
    <property type="project" value="UniProtKB-UniPathway"/>
</dbReference>
<evidence type="ECO:0000256" key="3">
    <source>
        <dbReference type="ARBA" id="ARBA00010772"/>
    </source>
</evidence>
<dbReference type="PANTHER" id="PTHR10309">
    <property type="entry name" value="MANNOSE-6-PHOSPHATE ISOMERASE"/>
    <property type="match status" value="1"/>
</dbReference>
<organism evidence="12 13">
    <name type="scientific">Cryptosporidium andersoni</name>
    <dbReference type="NCBI Taxonomy" id="117008"/>
    <lineage>
        <taxon>Eukaryota</taxon>
        <taxon>Sar</taxon>
        <taxon>Alveolata</taxon>
        <taxon>Apicomplexa</taxon>
        <taxon>Conoidasida</taxon>
        <taxon>Coccidia</taxon>
        <taxon>Eucoccidiorida</taxon>
        <taxon>Eimeriorina</taxon>
        <taxon>Cryptosporidiidae</taxon>
        <taxon>Cryptosporidium</taxon>
    </lineage>
</organism>
<feature type="binding site" evidence="9">
    <location>
        <position position="136"/>
    </location>
    <ligand>
        <name>Zn(2+)</name>
        <dbReference type="ChEBI" id="CHEBI:29105"/>
    </ligand>
</feature>
<dbReference type="GO" id="GO:0008270">
    <property type="term" value="F:zinc ion binding"/>
    <property type="evidence" value="ECO:0007669"/>
    <property type="project" value="InterPro"/>
</dbReference>
<dbReference type="InterPro" id="IPR011051">
    <property type="entry name" value="RmlC_Cupin_sf"/>
</dbReference>
<feature type="binding site" evidence="9">
    <location>
        <position position="163"/>
    </location>
    <ligand>
        <name>Zn(2+)</name>
        <dbReference type="ChEBI" id="CHEBI:29105"/>
    </ligand>
</feature>
<dbReference type="GeneID" id="92366451"/>
<dbReference type="InterPro" id="IPR046458">
    <property type="entry name" value="PMI_typeI_hel"/>
</dbReference>
<evidence type="ECO:0000313" key="13">
    <source>
        <dbReference type="Proteomes" id="UP000186804"/>
    </source>
</evidence>
<dbReference type="InterPro" id="IPR016305">
    <property type="entry name" value="Mannose-6-P_Isomerase"/>
</dbReference>
<dbReference type="AlphaFoldDB" id="A0A1J4MV44"/>
<evidence type="ECO:0000256" key="9">
    <source>
        <dbReference type="PIRSR" id="PIRSR001480-2"/>
    </source>
</evidence>
<dbReference type="CDD" id="cd07011">
    <property type="entry name" value="cupin_PMI_type_I_N"/>
    <property type="match status" value="1"/>
</dbReference>
<evidence type="ECO:0000259" key="11">
    <source>
        <dbReference type="Pfam" id="PF20512"/>
    </source>
</evidence>
<comment type="caution">
    <text evidence="12">The sequence shown here is derived from an EMBL/GenBank/DDBJ whole genome shotgun (WGS) entry which is preliminary data.</text>
</comment>
<reference evidence="12 13" key="1">
    <citation type="submission" date="2016-10" db="EMBL/GenBank/DDBJ databases">
        <title>Reductive evolution of mitochondrial metabolism and differential evolution of invasion-related proteins in Cryptosporidium.</title>
        <authorList>
            <person name="Liu S."/>
            <person name="Roellig D.M."/>
            <person name="Guo Y."/>
            <person name="Li N."/>
            <person name="Frace M.A."/>
            <person name="Tang K."/>
            <person name="Zhang L."/>
            <person name="Feng Y."/>
            <person name="Xiao L."/>
        </authorList>
    </citation>
    <scope>NUCLEOTIDE SEQUENCE [LARGE SCALE GENOMIC DNA]</scope>
    <source>
        <strain evidence="12">30847</strain>
    </source>
</reference>
<dbReference type="GO" id="GO:0005829">
    <property type="term" value="C:cytosol"/>
    <property type="evidence" value="ECO:0007669"/>
    <property type="project" value="TreeGrafter"/>
</dbReference>
<evidence type="ECO:0000256" key="2">
    <source>
        <dbReference type="ARBA" id="ARBA00004666"/>
    </source>
</evidence>
<dbReference type="GO" id="GO:0004476">
    <property type="term" value="F:mannose-6-phosphate isomerase activity"/>
    <property type="evidence" value="ECO:0007669"/>
    <property type="project" value="UniProtKB-EC"/>
</dbReference>
<feature type="active site" evidence="8">
    <location>
        <position position="313"/>
    </location>
</feature>
<dbReference type="EMBL" id="LRBS01000048">
    <property type="protein sequence ID" value="OII76924.1"/>
    <property type="molecule type" value="Genomic_DNA"/>
</dbReference>
<dbReference type="Gene3D" id="1.10.441.10">
    <property type="entry name" value="Phosphomannose Isomerase, domain 2"/>
    <property type="match status" value="1"/>
</dbReference>
<feature type="domain" description="Phosphomannose isomerase type I catalytic" evidence="10">
    <location>
        <begin position="15"/>
        <end position="179"/>
    </location>
</feature>
<dbReference type="NCBIfam" id="TIGR00218">
    <property type="entry name" value="manA"/>
    <property type="match status" value="1"/>
</dbReference>
<accession>A0A1J4MV44</accession>
<evidence type="ECO:0000256" key="6">
    <source>
        <dbReference type="ARBA" id="ARBA00022833"/>
    </source>
</evidence>
<dbReference type="OrthoDB" id="6605218at2759"/>
<feature type="binding site" evidence="9">
    <location>
        <position position="294"/>
    </location>
    <ligand>
        <name>Zn(2+)</name>
        <dbReference type="ChEBI" id="CHEBI:29105"/>
    </ligand>
</feature>
<dbReference type="EC" id="5.3.1.8" evidence="4"/>
<gene>
    <name evidence="12" type="ORF">cand_022670</name>
</gene>
<keyword evidence="7 12" id="KW-0413">Isomerase</keyword>
<dbReference type="Pfam" id="PF20511">
    <property type="entry name" value="PMI_typeI_cat"/>
    <property type="match status" value="1"/>
</dbReference>
<evidence type="ECO:0000256" key="1">
    <source>
        <dbReference type="ARBA" id="ARBA00000757"/>
    </source>
</evidence>
<comment type="catalytic activity">
    <reaction evidence="1">
        <text>D-mannose 6-phosphate = D-fructose 6-phosphate</text>
        <dbReference type="Rhea" id="RHEA:12356"/>
        <dbReference type="ChEBI" id="CHEBI:58735"/>
        <dbReference type="ChEBI" id="CHEBI:61527"/>
        <dbReference type="EC" id="5.3.1.8"/>
    </reaction>
</comment>
<dbReference type="InterPro" id="IPR046457">
    <property type="entry name" value="PMI_typeI_cat"/>
</dbReference>
<dbReference type="SUPFAM" id="SSF51182">
    <property type="entry name" value="RmlC-like cupins"/>
    <property type="match status" value="1"/>
</dbReference>
<comment type="cofactor">
    <cofactor evidence="9">
        <name>Zn(2+)</name>
        <dbReference type="ChEBI" id="CHEBI:29105"/>
    </cofactor>
    <text evidence="9">Binds 1 zinc ion per subunit.</text>
</comment>
<dbReference type="InterPro" id="IPR001250">
    <property type="entry name" value="Man6P_Isoase-1"/>
</dbReference>
<feature type="binding site" evidence="9">
    <location>
        <position position="138"/>
    </location>
    <ligand>
        <name>Zn(2+)</name>
        <dbReference type="ChEBI" id="CHEBI:29105"/>
    </ligand>
</feature>
<evidence type="ECO:0000313" key="12">
    <source>
        <dbReference type="EMBL" id="OII76924.1"/>
    </source>
</evidence>
<dbReference type="PANTHER" id="PTHR10309:SF0">
    <property type="entry name" value="MANNOSE-6-PHOSPHATE ISOMERASE"/>
    <property type="match status" value="1"/>
</dbReference>
<dbReference type="InterPro" id="IPR014710">
    <property type="entry name" value="RmlC-like_jellyroll"/>
</dbReference>
<proteinExistence type="inferred from homology"/>
<feature type="domain" description="Phosphomannose isomerase type I helical insertion" evidence="11">
    <location>
        <begin position="207"/>
        <end position="275"/>
    </location>
</feature>
<comment type="similarity">
    <text evidence="3">Belongs to the mannose-6-phosphate isomerase type 1 family.</text>
</comment>
<evidence type="ECO:0000259" key="10">
    <source>
        <dbReference type="Pfam" id="PF20511"/>
    </source>
</evidence>
<dbReference type="UniPathway" id="UPA00126">
    <property type="reaction ID" value="UER00423"/>
</dbReference>
<sequence>MDKEIQNIEYLDIFPTIKHYDWGVLGKNSMVYSLSKHTRDLNYSSKEISLPFAELWYGTHKSGPSFVYINDGNIVNLNKALNNLDNDFLGTSYTNKLFINNTQERLDLNNLNNLNNNYVLPFLLKILSISKPLSLQVHPNHNVARALFNEQPDIYLDPNPKPEIAIALTKFEALCGFRKYEDIIETLKEYPELSLYLNLDNNKSNIPSKTNSELLKYIFTKLLNISDSTIIIILKSIIHRLEKKNEKDINIIDSLILRLHSYFPYDFGIISPIFLNYFQLEPGDSLFIGDGTIHSYLLGECVECMGNSDNVIRCGLTTKYKDKNTLLRALNFDNNTFYFWKQCETQICNYYLNTKLELNHIYNHVNSNLLYYLHTEDLHFTTPIINDYKIYSIDQFHIQKLNFVKSNSIFKKKLSSTSPIIILCINGQGEVFLNKSQSIVKLYQGKCIIISANSDIIIKSSNYLLIIIVYAP</sequence>
<keyword evidence="6 9" id="KW-0862">Zinc</keyword>
<keyword evidence="13" id="KW-1185">Reference proteome</keyword>
<keyword evidence="5 9" id="KW-0479">Metal-binding</keyword>
<comment type="pathway">
    <text evidence="2">Nucleotide-sugar biosynthesis; GDP-alpha-D-mannose biosynthesis; alpha-D-mannose 1-phosphate from D-fructose 6-phosphate: step 1/2.</text>
</comment>
<dbReference type="RefSeq" id="XP_067068770.1">
    <property type="nucleotide sequence ID" value="XM_067212497.1"/>
</dbReference>
<evidence type="ECO:0000256" key="4">
    <source>
        <dbReference type="ARBA" id="ARBA00011956"/>
    </source>
</evidence>
<dbReference type="VEuPathDB" id="CryptoDB:cand_022670"/>
<dbReference type="Gene3D" id="2.60.120.10">
    <property type="entry name" value="Jelly Rolls"/>
    <property type="match status" value="2"/>
</dbReference>
<dbReference type="PRINTS" id="PR00714">
    <property type="entry name" value="MAN6PISMRASE"/>
</dbReference>
<evidence type="ECO:0000256" key="5">
    <source>
        <dbReference type="ARBA" id="ARBA00022723"/>
    </source>
</evidence>
<evidence type="ECO:0000256" key="7">
    <source>
        <dbReference type="ARBA" id="ARBA00023235"/>
    </source>
</evidence>
<dbReference type="GO" id="GO:0005975">
    <property type="term" value="P:carbohydrate metabolic process"/>
    <property type="evidence" value="ECO:0007669"/>
    <property type="project" value="InterPro"/>
</dbReference>
<name>A0A1J4MV44_9CRYT</name>
<evidence type="ECO:0000256" key="8">
    <source>
        <dbReference type="PIRSR" id="PIRSR001480-1"/>
    </source>
</evidence>
<dbReference type="Proteomes" id="UP000186804">
    <property type="component" value="Unassembled WGS sequence"/>
</dbReference>
<dbReference type="Pfam" id="PF20512">
    <property type="entry name" value="PMI_typeI_hel"/>
    <property type="match status" value="1"/>
</dbReference>
<protein>
    <recommendedName>
        <fullName evidence="4">mannose-6-phosphate isomerase</fullName>
        <ecNumber evidence="4">5.3.1.8</ecNumber>
    </recommendedName>
</protein>